<name>A0A409X3L2_9AGAR</name>
<dbReference type="EMBL" id="NHYE01004317">
    <property type="protein sequence ID" value="PPQ85341.1"/>
    <property type="molecule type" value="Genomic_DNA"/>
</dbReference>
<comment type="caution">
    <text evidence="1">The sequence shown here is derived from an EMBL/GenBank/DDBJ whole genome shotgun (WGS) entry which is preliminary data.</text>
</comment>
<evidence type="ECO:0000313" key="2">
    <source>
        <dbReference type="Proteomes" id="UP000284706"/>
    </source>
</evidence>
<dbReference type="AlphaFoldDB" id="A0A409X3L2"/>
<dbReference type="Proteomes" id="UP000284706">
    <property type="component" value="Unassembled WGS sequence"/>
</dbReference>
<dbReference type="InParanoid" id="A0A409X3L2"/>
<gene>
    <name evidence="1" type="ORF">CVT26_001087</name>
</gene>
<accession>A0A409X3L2</accession>
<protein>
    <submittedName>
        <fullName evidence="1">Uncharacterized protein</fullName>
    </submittedName>
</protein>
<proteinExistence type="predicted"/>
<organism evidence="1 2">
    <name type="scientific">Gymnopilus dilepis</name>
    <dbReference type="NCBI Taxonomy" id="231916"/>
    <lineage>
        <taxon>Eukaryota</taxon>
        <taxon>Fungi</taxon>
        <taxon>Dikarya</taxon>
        <taxon>Basidiomycota</taxon>
        <taxon>Agaricomycotina</taxon>
        <taxon>Agaricomycetes</taxon>
        <taxon>Agaricomycetidae</taxon>
        <taxon>Agaricales</taxon>
        <taxon>Agaricineae</taxon>
        <taxon>Hymenogastraceae</taxon>
        <taxon>Gymnopilus</taxon>
    </lineage>
</organism>
<keyword evidence="2" id="KW-1185">Reference proteome</keyword>
<evidence type="ECO:0000313" key="1">
    <source>
        <dbReference type="EMBL" id="PPQ85341.1"/>
    </source>
</evidence>
<sequence length="88" mass="9376">MVNVIRYTNPWGVQGLGNVGIRLLVHKIAASLKGLGSMECMVLSMVHLAGVDDRVVAVIASTEELPAYAYPDITVPSSPVASSKFYSI</sequence>
<reference evidence="1 2" key="1">
    <citation type="journal article" date="2018" name="Evol. Lett.">
        <title>Horizontal gene cluster transfer increased hallucinogenic mushroom diversity.</title>
        <authorList>
            <person name="Reynolds H.T."/>
            <person name="Vijayakumar V."/>
            <person name="Gluck-Thaler E."/>
            <person name="Korotkin H.B."/>
            <person name="Matheny P.B."/>
            <person name="Slot J.C."/>
        </authorList>
    </citation>
    <scope>NUCLEOTIDE SEQUENCE [LARGE SCALE GENOMIC DNA]</scope>
    <source>
        <strain evidence="1 2">SRW20</strain>
    </source>
</reference>